<dbReference type="PANTHER" id="PTHR43585">
    <property type="entry name" value="FUMIPYRROLE BIOSYNTHESIS PROTEIN C"/>
    <property type="match status" value="1"/>
</dbReference>
<dbReference type="SUPFAM" id="SSF56059">
    <property type="entry name" value="Glutathione synthetase ATP-binding domain-like"/>
    <property type="match status" value="1"/>
</dbReference>
<dbReference type="PANTHER" id="PTHR43585:SF2">
    <property type="entry name" value="ATP-GRASP ENZYME FSQD"/>
    <property type="match status" value="1"/>
</dbReference>
<evidence type="ECO:0000259" key="5">
    <source>
        <dbReference type="PROSITE" id="PS50975"/>
    </source>
</evidence>
<reference evidence="6" key="1">
    <citation type="journal article" date="2020" name="mSystems">
        <title>Genome- and Community-Level Interaction Insights into Carbon Utilization and Element Cycling Functions of Hydrothermarchaeota in Hydrothermal Sediment.</title>
        <authorList>
            <person name="Zhou Z."/>
            <person name="Liu Y."/>
            <person name="Xu W."/>
            <person name="Pan J."/>
            <person name="Luo Z.H."/>
            <person name="Li M."/>
        </authorList>
    </citation>
    <scope>NUCLEOTIDE SEQUENCE [LARGE SCALE GENOMIC DNA]</scope>
    <source>
        <strain evidence="6">SpSt-289</strain>
    </source>
</reference>
<organism evidence="6">
    <name type="scientific">Caldilinea aerophila</name>
    <dbReference type="NCBI Taxonomy" id="133453"/>
    <lineage>
        <taxon>Bacteria</taxon>
        <taxon>Bacillati</taxon>
        <taxon>Chloroflexota</taxon>
        <taxon>Caldilineae</taxon>
        <taxon>Caldilineales</taxon>
        <taxon>Caldilineaceae</taxon>
        <taxon>Caldilinea</taxon>
    </lineage>
</organism>
<dbReference type="AlphaFoldDB" id="A0A7C1FJ97"/>
<evidence type="ECO:0000313" key="6">
    <source>
        <dbReference type="EMBL" id="HDX32034.1"/>
    </source>
</evidence>
<keyword evidence="2 4" id="KW-0547">Nucleotide-binding</keyword>
<dbReference type="Gene3D" id="3.30.470.20">
    <property type="entry name" value="ATP-grasp fold, B domain"/>
    <property type="match status" value="1"/>
</dbReference>
<name>A0A7C1FJ97_9CHLR</name>
<gene>
    <name evidence="6" type="ORF">ENQ20_11175</name>
</gene>
<protein>
    <submittedName>
        <fullName evidence="6">ATP-grasp domain-containing protein</fullName>
    </submittedName>
</protein>
<sequence>MQPTILCLASYFKGGLFIEECKHLGCRTILVTTQKLEHEEWPRHAIDEFFMLPFPNLAKQPDITYSIAYLMRERAIDRIIPLDDYDVETAADLREHFRMSGMGASQARFFRDKLAMRMRARDKNIPVPQFTPVFHYPSLNEYMARVPGPWLLKPRSEASAMGIKVIHHPDELWQALTTLGDRQSYFLLEKFLPGDVFHVDSVIWDGEVRFAATHRYGLPPMTVYHGGGVFASSTVLRDSPLDQALLTINRQVIEAMGMERGVTHAEFIRSEADSQLYFLEIAARVGGAGTDHLVEHATGLNPWREWARIVVADIQGEDYTPPSTRQDYAGLIVSLARQEWPDTSAYNDPEVVWRLHKKHHVGFVVASPNYERVQTLVGAYARRIAQDFSATAPPLEHPPEE</sequence>
<keyword evidence="1" id="KW-0436">Ligase</keyword>
<dbReference type="EMBL" id="DSMG01000112">
    <property type="protein sequence ID" value="HDX32034.1"/>
    <property type="molecule type" value="Genomic_DNA"/>
</dbReference>
<dbReference type="InterPro" id="IPR052032">
    <property type="entry name" value="ATP-dep_AA_Ligase"/>
</dbReference>
<evidence type="ECO:0000256" key="1">
    <source>
        <dbReference type="ARBA" id="ARBA00022598"/>
    </source>
</evidence>
<dbReference type="Gene3D" id="3.40.50.20">
    <property type="match status" value="1"/>
</dbReference>
<evidence type="ECO:0000256" key="4">
    <source>
        <dbReference type="PROSITE-ProRule" id="PRU00409"/>
    </source>
</evidence>
<keyword evidence="3 4" id="KW-0067">ATP-binding</keyword>
<dbReference type="Pfam" id="PF02222">
    <property type="entry name" value="ATP-grasp"/>
    <property type="match status" value="1"/>
</dbReference>
<evidence type="ECO:0000256" key="2">
    <source>
        <dbReference type="ARBA" id="ARBA00022741"/>
    </source>
</evidence>
<evidence type="ECO:0000256" key="3">
    <source>
        <dbReference type="ARBA" id="ARBA00022840"/>
    </source>
</evidence>
<feature type="domain" description="ATP-grasp" evidence="5">
    <location>
        <begin position="117"/>
        <end position="311"/>
    </location>
</feature>
<proteinExistence type="predicted"/>
<dbReference type="GO" id="GO:0005524">
    <property type="term" value="F:ATP binding"/>
    <property type="evidence" value="ECO:0007669"/>
    <property type="project" value="UniProtKB-UniRule"/>
</dbReference>
<comment type="caution">
    <text evidence="6">The sequence shown here is derived from an EMBL/GenBank/DDBJ whole genome shotgun (WGS) entry which is preliminary data.</text>
</comment>
<dbReference type="InterPro" id="IPR011761">
    <property type="entry name" value="ATP-grasp"/>
</dbReference>
<accession>A0A7C1FJ97</accession>
<dbReference type="InterPro" id="IPR003135">
    <property type="entry name" value="ATP-grasp_carboxylate-amine"/>
</dbReference>
<dbReference type="GO" id="GO:0016874">
    <property type="term" value="F:ligase activity"/>
    <property type="evidence" value="ECO:0007669"/>
    <property type="project" value="UniProtKB-KW"/>
</dbReference>
<dbReference type="GO" id="GO:0046872">
    <property type="term" value="F:metal ion binding"/>
    <property type="evidence" value="ECO:0007669"/>
    <property type="project" value="InterPro"/>
</dbReference>
<dbReference type="PROSITE" id="PS50975">
    <property type="entry name" value="ATP_GRASP"/>
    <property type="match status" value="1"/>
</dbReference>